<dbReference type="PROSITE" id="PS51674">
    <property type="entry name" value="4FE4S_WBL"/>
    <property type="match status" value="1"/>
</dbReference>
<feature type="domain" description="4Fe-4S Wbl-type" evidence="1">
    <location>
        <begin position="36"/>
        <end position="94"/>
    </location>
</feature>
<accession>A0ABT1JFA0</accession>
<sequence>MSTEPTPDLAATSRRLTRLRRVPTNLLAELVRRDGACAQGSPAEPPHGLTERDHAAHLCAGCPVADPCLELELRSASPDVVGVWGGLTEDDIRHLHRAWSTQDPDDSQGERR</sequence>
<reference evidence="2 3" key="1">
    <citation type="submission" date="2013-07" db="EMBL/GenBank/DDBJ databases">
        <authorList>
            <consortium name="DOE Joint Genome Institute"/>
            <person name="Reeve W."/>
            <person name="Huntemann M."/>
            <person name="Han J."/>
            <person name="Chen A."/>
            <person name="Kyrpides N."/>
            <person name="Mavromatis K."/>
            <person name="Markowitz V."/>
            <person name="Palaniappan K."/>
            <person name="Ivanova N."/>
            <person name="Schaumberg A."/>
            <person name="Pati A."/>
            <person name="Liolios K."/>
            <person name="Nordberg H.P."/>
            <person name="Cantor M.N."/>
            <person name="Hua S.X."/>
            <person name="Woyke T."/>
        </authorList>
    </citation>
    <scope>NUCLEOTIDE SEQUENCE [LARGE SCALE GENOMIC DNA]</scope>
    <source>
        <strain evidence="2 3">DSM 43889</strain>
    </source>
</reference>
<gene>
    <name evidence="2" type="ORF">G443_001440</name>
</gene>
<protein>
    <submittedName>
        <fullName evidence="2">WhiB family transcriptional regulator, redox-sensing transcriptional regulator</fullName>
    </submittedName>
</protein>
<name>A0ABT1JFA0_ACTCY</name>
<dbReference type="InterPro" id="IPR034768">
    <property type="entry name" value="4FE4S_WBL"/>
</dbReference>
<evidence type="ECO:0000313" key="2">
    <source>
        <dbReference type="EMBL" id="MCP2331170.1"/>
    </source>
</evidence>
<dbReference type="Proteomes" id="UP000791080">
    <property type="component" value="Unassembled WGS sequence"/>
</dbReference>
<keyword evidence="3" id="KW-1185">Reference proteome</keyword>
<comment type="caution">
    <text evidence="2">The sequence shown here is derived from an EMBL/GenBank/DDBJ whole genome shotgun (WGS) entry which is preliminary data.</text>
</comment>
<reference evidence="2 3" key="2">
    <citation type="submission" date="2022-06" db="EMBL/GenBank/DDBJ databases">
        <title>Genomic Encyclopedia of Type Strains, Phase I: the one thousand microbial genomes (KMG-I) project.</title>
        <authorList>
            <person name="Kyrpides N."/>
        </authorList>
    </citation>
    <scope>NUCLEOTIDE SEQUENCE [LARGE SCALE GENOMIC DNA]</scope>
    <source>
        <strain evidence="2 3">DSM 43889</strain>
    </source>
</reference>
<dbReference type="EMBL" id="AUBJ02000001">
    <property type="protein sequence ID" value="MCP2331170.1"/>
    <property type="molecule type" value="Genomic_DNA"/>
</dbReference>
<evidence type="ECO:0000313" key="3">
    <source>
        <dbReference type="Proteomes" id="UP000791080"/>
    </source>
</evidence>
<evidence type="ECO:0000259" key="1">
    <source>
        <dbReference type="PROSITE" id="PS51674"/>
    </source>
</evidence>
<organism evidence="2 3">
    <name type="scientific">Actinoalloteichus caeruleus DSM 43889</name>
    <dbReference type="NCBI Taxonomy" id="1120930"/>
    <lineage>
        <taxon>Bacteria</taxon>
        <taxon>Bacillati</taxon>
        <taxon>Actinomycetota</taxon>
        <taxon>Actinomycetes</taxon>
        <taxon>Pseudonocardiales</taxon>
        <taxon>Pseudonocardiaceae</taxon>
        <taxon>Actinoalloteichus</taxon>
        <taxon>Actinoalloteichus cyanogriseus</taxon>
    </lineage>
</organism>
<dbReference type="RefSeq" id="WP_026420547.1">
    <property type="nucleotide sequence ID" value="NZ_AUBJ02000001.1"/>
</dbReference>
<dbReference type="Pfam" id="PF02467">
    <property type="entry name" value="Whib"/>
    <property type="match status" value="1"/>
</dbReference>
<proteinExistence type="predicted"/>